<dbReference type="InterPro" id="IPR043129">
    <property type="entry name" value="ATPase_NBD"/>
</dbReference>
<dbReference type="EMBL" id="CP001034">
    <property type="protein sequence ID" value="ACB86228.1"/>
    <property type="molecule type" value="Genomic_DNA"/>
</dbReference>
<dbReference type="InterPro" id="IPR040607">
    <property type="entry name" value="ALP_N"/>
</dbReference>
<dbReference type="AlphaFoldDB" id="B2A2C2"/>
<feature type="domain" description="Actin homologue MreB-like C-terminal" evidence="2">
    <location>
        <begin position="178"/>
        <end position="294"/>
    </location>
</feature>
<feature type="domain" description="Actin-like protein N-terminal" evidence="1">
    <location>
        <begin position="11"/>
        <end position="160"/>
    </location>
</feature>
<dbReference type="KEGG" id="nth:Nther_2673"/>
<dbReference type="Proteomes" id="UP000001683">
    <property type="component" value="Chromosome"/>
</dbReference>
<dbReference type="Pfam" id="PF17989">
    <property type="entry name" value="ALP_N"/>
    <property type="match status" value="1"/>
</dbReference>
<dbReference type="SUPFAM" id="SSF53067">
    <property type="entry name" value="Actin-like ATPase domain"/>
    <property type="match status" value="2"/>
</dbReference>
<evidence type="ECO:0000259" key="2">
    <source>
        <dbReference type="Pfam" id="PF21522"/>
    </source>
</evidence>
<dbReference type="STRING" id="457570.Nther_2673"/>
<reference evidence="3 4" key="2">
    <citation type="journal article" date="2011" name="J. Bacteriol.">
        <title>Complete genome sequence of the anaerobic, halophilic alkalithermophile Natranaerobius thermophilus JW/NM-WN-LF.</title>
        <authorList>
            <person name="Zhao B."/>
            <person name="Mesbah N.M."/>
            <person name="Dalin E."/>
            <person name="Goodwin L."/>
            <person name="Nolan M."/>
            <person name="Pitluck S."/>
            <person name="Chertkov O."/>
            <person name="Brettin T.S."/>
            <person name="Han J."/>
            <person name="Larimer F.W."/>
            <person name="Land M.L."/>
            <person name="Hauser L."/>
            <person name="Kyrpides N."/>
            <person name="Wiegel J."/>
        </authorList>
    </citation>
    <scope>NUCLEOTIDE SEQUENCE [LARGE SCALE GENOMIC DNA]</scope>
    <source>
        <strain evidence="4">ATCC BAA-1301 / DSM 18059 / JW/NM-WN-LF</strain>
    </source>
</reference>
<dbReference type="Gene3D" id="3.30.420.40">
    <property type="match status" value="2"/>
</dbReference>
<dbReference type="InterPro" id="IPR049067">
    <property type="entry name" value="MreB-like_C"/>
</dbReference>
<dbReference type="Pfam" id="PF21522">
    <property type="entry name" value="MreB-like_C"/>
    <property type="match status" value="1"/>
</dbReference>
<dbReference type="InParanoid" id="B2A2C2"/>
<proteinExistence type="predicted"/>
<evidence type="ECO:0000313" key="4">
    <source>
        <dbReference type="Proteomes" id="UP000001683"/>
    </source>
</evidence>
<organism evidence="3 4">
    <name type="scientific">Natranaerobius thermophilus (strain ATCC BAA-1301 / DSM 18059 / JW/NM-WN-LF)</name>
    <dbReference type="NCBI Taxonomy" id="457570"/>
    <lineage>
        <taxon>Bacteria</taxon>
        <taxon>Bacillati</taxon>
        <taxon>Bacillota</taxon>
        <taxon>Clostridia</taxon>
        <taxon>Natranaerobiales</taxon>
        <taxon>Natranaerobiaceae</taxon>
        <taxon>Natranaerobius</taxon>
    </lineage>
</organism>
<dbReference type="HOGENOM" id="CLU_1011393_0_0_9"/>
<evidence type="ECO:0000259" key="1">
    <source>
        <dbReference type="Pfam" id="PF17989"/>
    </source>
</evidence>
<reference evidence="3 4" key="1">
    <citation type="submission" date="2008-04" db="EMBL/GenBank/DDBJ databases">
        <title>Complete sequence of chromosome of Natranaerobius thermophilus JW/NM-WN-LF.</title>
        <authorList>
            <consortium name="US DOE Joint Genome Institute"/>
            <person name="Copeland A."/>
            <person name="Lucas S."/>
            <person name="Lapidus A."/>
            <person name="Glavina del Rio T."/>
            <person name="Dalin E."/>
            <person name="Tice H."/>
            <person name="Bruce D."/>
            <person name="Goodwin L."/>
            <person name="Pitluck S."/>
            <person name="Chertkov O."/>
            <person name="Brettin T."/>
            <person name="Detter J.C."/>
            <person name="Han C."/>
            <person name="Kuske C.R."/>
            <person name="Schmutz J."/>
            <person name="Larimer F."/>
            <person name="Land M."/>
            <person name="Hauser L."/>
            <person name="Kyrpides N."/>
            <person name="Lykidis A."/>
            <person name="Mesbah N.M."/>
            <person name="Wiegel J."/>
        </authorList>
    </citation>
    <scope>NUCLEOTIDE SEQUENCE [LARGE SCALE GENOMIC DNA]</scope>
    <source>
        <strain evidence="4">ATCC BAA-1301 / DSM 18059 / JW/NM-WN-LF</strain>
    </source>
</reference>
<keyword evidence="4" id="KW-1185">Reference proteome</keyword>
<protein>
    <submittedName>
        <fullName evidence="3">Uncharacterized protein</fullName>
    </submittedName>
</protein>
<dbReference type="CDD" id="cd24026">
    <property type="entry name" value="ASKHA_NBD_ParM_Alp12-like"/>
    <property type="match status" value="1"/>
</dbReference>
<name>B2A2C2_NATTJ</name>
<accession>B2A2C2</accession>
<evidence type="ECO:0000313" key="3">
    <source>
        <dbReference type="EMBL" id="ACB86228.1"/>
    </source>
</evidence>
<dbReference type="eggNOG" id="ENOG50330YS">
    <property type="taxonomic scope" value="Bacteria"/>
</dbReference>
<sequence length="325" mass="37493">MMSNNILNCEIDLGYWFSNLRTRKILGEKNIRLRSKVEFTTDALISGAGTYHFRHDDLKGVVGEGASQHSLELDKTRDKAYKVLAYSLIALAIEKNKDQMERDKEFPIINLVTNYPLNIYNGQTKEQFEEFLKTSDFIHVFVNREHKLFWLKNCTVFPQTVPVSYANPSAFKNQIKGIVDIGGMTTQGVILDSFNIIPSSRFTENLGCLNLYNKVRKALNSYFTVNIQDYEMPTIIKNGLRVNTKKSLEIIDEIIRDHIKEIQNAMTVNNWNEENIPIMFTGGGSLLLREYLEEMFPHVEFSQDPLWDNAKGLRKVGEIFYGRQN</sequence>
<gene>
    <name evidence="3" type="ordered locus">Nther_2673</name>
</gene>